<dbReference type="InterPro" id="IPR021381">
    <property type="entry name" value="DUF3011"/>
</dbReference>
<dbReference type="RefSeq" id="WP_112926132.1">
    <property type="nucleotide sequence ID" value="NZ_CP029556.1"/>
</dbReference>
<evidence type="ECO:0000313" key="3">
    <source>
        <dbReference type="Proteomes" id="UP000251842"/>
    </source>
</evidence>
<gene>
    <name evidence="2" type="ORF">DCD74_03735</name>
</gene>
<feature type="chain" id="PRO_5016822577" description="DUF3011 domain-containing protein" evidence="1">
    <location>
        <begin position="25"/>
        <end position="269"/>
    </location>
</feature>
<name>A0A344J4F7_9GAMM</name>
<dbReference type="OrthoDB" id="6052310at2"/>
<accession>A0A344J4F7</accession>
<keyword evidence="1" id="KW-0732">Signal</keyword>
<dbReference type="EMBL" id="CP029556">
    <property type="protein sequence ID" value="AXA83917.1"/>
    <property type="molecule type" value="Genomic_DNA"/>
</dbReference>
<dbReference type="Proteomes" id="UP000251842">
    <property type="component" value="Chromosome"/>
</dbReference>
<proteinExistence type="predicted"/>
<feature type="signal peptide" evidence="1">
    <location>
        <begin position="1"/>
        <end position="24"/>
    </location>
</feature>
<sequence>MRLPNFIFIAFALVGLLSPLAAHAQWQGGNNNGRFVCESGDGRYNECRVDTRQGVTMVRQVSRSACIEGQSWGIRRDAVWVDRGCRAEFALGGYGAGNYGGYGNNGYNNGRGWNSYGRTVVCESPRSRHNECPIDTRYGVTVVRQLSDTRCREGHNWGTRPGVVWVDHGCRAEFGPASNNRGYGNNYGYDNGRYPSYGYGQGGYANGQPQVLQCASNDGRQNYCAAQIRQGVELLRQTSRSACVQGQSWGWDRGGVWVAGGCSGEFRVW</sequence>
<protein>
    <recommendedName>
        <fullName evidence="4">DUF3011 domain-containing protein</fullName>
    </recommendedName>
</protein>
<evidence type="ECO:0008006" key="4">
    <source>
        <dbReference type="Google" id="ProtNLM"/>
    </source>
</evidence>
<keyword evidence="3" id="KW-1185">Reference proteome</keyword>
<reference evidence="3" key="1">
    <citation type="submission" date="2018-05" db="EMBL/GenBank/DDBJ databases">
        <title>Luteimonas pekinense sp. nov., isolated from human Meibomian gland secretions, Beijing, China.</title>
        <authorList>
            <person name="Wen T."/>
            <person name="Bai H."/>
            <person name="Lv H."/>
        </authorList>
    </citation>
    <scope>NUCLEOTIDE SEQUENCE [LARGE SCALE GENOMIC DNA]</scope>
    <source>
        <strain evidence="3">83-4</strain>
    </source>
</reference>
<evidence type="ECO:0000256" key="1">
    <source>
        <dbReference type="SAM" id="SignalP"/>
    </source>
</evidence>
<evidence type="ECO:0000313" key="2">
    <source>
        <dbReference type="EMBL" id="AXA83917.1"/>
    </source>
</evidence>
<dbReference type="AlphaFoldDB" id="A0A344J4F7"/>
<dbReference type="Pfam" id="PF11218">
    <property type="entry name" value="DUF3011"/>
    <property type="match status" value="1"/>
</dbReference>
<dbReference type="KEGG" id="lue:DCD74_03735"/>
<organism evidence="2 3">
    <name type="scientific">Solilutibacter oculi</name>
    <dbReference type="NCBI Taxonomy" id="2698682"/>
    <lineage>
        <taxon>Bacteria</taxon>
        <taxon>Pseudomonadati</taxon>
        <taxon>Pseudomonadota</taxon>
        <taxon>Gammaproteobacteria</taxon>
        <taxon>Lysobacterales</taxon>
        <taxon>Lysobacteraceae</taxon>
        <taxon>Solilutibacter</taxon>
    </lineage>
</organism>